<dbReference type="Proteomes" id="UP001175271">
    <property type="component" value="Unassembled WGS sequence"/>
</dbReference>
<dbReference type="PANTHER" id="PTHR43313">
    <property type="entry name" value="SHORT-CHAIN DEHYDROGENASE/REDUCTASE FAMILY 9C"/>
    <property type="match status" value="1"/>
</dbReference>
<dbReference type="InterPro" id="IPR036291">
    <property type="entry name" value="NAD(P)-bd_dom_sf"/>
</dbReference>
<keyword evidence="4" id="KW-1185">Reference proteome</keyword>
<dbReference type="InterPro" id="IPR020904">
    <property type="entry name" value="Sc_DH/Rdtase_CS"/>
</dbReference>
<comment type="caution">
    <text evidence="3">The sequence shown here is derived from an EMBL/GenBank/DDBJ whole genome shotgun (WGS) entry which is preliminary data.</text>
</comment>
<dbReference type="GO" id="GO:0008202">
    <property type="term" value="P:steroid metabolic process"/>
    <property type="evidence" value="ECO:0007669"/>
    <property type="project" value="TreeGrafter"/>
</dbReference>
<evidence type="ECO:0000313" key="3">
    <source>
        <dbReference type="EMBL" id="KAK0426428.1"/>
    </source>
</evidence>
<accession>A0AA39ILD5</accession>
<evidence type="ECO:0000313" key="4">
    <source>
        <dbReference type="Proteomes" id="UP001175271"/>
    </source>
</evidence>
<dbReference type="EMBL" id="JAUCMV010000001">
    <property type="protein sequence ID" value="KAK0426428.1"/>
    <property type="molecule type" value="Genomic_DNA"/>
</dbReference>
<gene>
    <name evidence="3" type="ORF">QR680_009704</name>
</gene>
<proteinExistence type="inferred from homology"/>
<dbReference type="PRINTS" id="PR00081">
    <property type="entry name" value="GDHRDH"/>
</dbReference>
<evidence type="ECO:0000256" key="2">
    <source>
        <dbReference type="RuleBase" id="RU000363"/>
    </source>
</evidence>
<keyword evidence="1" id="KW-0560">Oxidoreductase</keyword>
<evidence type="ECO:0000256" key="1">
    <source>
        <dbReference type="ARBA" id="ARBA00023002"/>
    </source>
</evidence>
<dbReference type="PANTHER" id="PTHR43313:SF34">
    <property type="entry name" value="RETINOL DEHYDROGENASE 7"/>
    <property type="match status" value="1"/>
</dbReference>
<dbReference type="AlphaFoldDB" id="A0AA39ILD5"/>
<dbReference type="Pfam" id="PF00106">
    <property type="entry name" value="adh_short"/>
    <property type="match status" value="1"/>
</dbReference>
<dbReference type="PROSITE" id="PS00061">
    <property type="entry name" value="ADH_SHORT"/>
    <property type="match status" value="1"/>
</dbReference>
<organism evidence="3 4">
    <name type="scientific">Steinernema hermaphroditum</name>
    <dbReference type="NCBI Taxonomy" id="289476"/>
    <lineage>
        <taxon>Eukaryota</taxon>
        <taxon>Metazoa</taxon>
        <taxon>Ecdysozoa</taxon>
        <taxon>Nematoda</taxon>
        <taxon>Chromadorea</taxon>
        <taxon>Rhabditida</taxon>
        <taxon>Tylenchina</taxon>
        <taxon>Panagrolaimomorpha</taxon>
        <taxon>Strongyloidoidea</taxon>
        <taxon>Steinernematidae</taxon>
        <taxon>Steinernema</taxon>
    </lineage>
</organism>
<comment type="similarity">
    <text evidence="2">Belongs to the short-chain dehydrogenases/reductases (SDR) family.</text>
</comment>
<dbReference type="SUPFAM" id="SSF51735">
    <property type="entry name" value="NAD(P)-binding Rossmann-fold domains"/>
    <property type="match status" value="1"/>
</dbReference>
<dbReference type="Gene3D" id="3.40.50.720">
    <property type="entry name" value="NAD(P)-binding Rossmann-like Domain"/>
    <property type="match status" value="1"/>
</dbReference>
<protein>
    <recommendedName>
        <fullName evidence="5">17-beta-hydroxysteroid dehydrogenase type 6</fullName>
    </recommendedName>
</protein>
<dbReference type="GO" id="GO:0016491">
    <property type="term" value="F:oxidoreductase activity"/>
    <property type="evidence" value="ECO:0007669"/>
    <property type="project" value="UniProtKB-KW"/>
</dbReference>
<sequence>MVALIALFLLALVAFYLLRYWWERFEIEDFAKKAVFITGCDSGFGRLLALKCAANGFHVFAGCLTRDGEESLRAESKGKVVTLPLNVTDDDSVKQAAETVEKSLKTGVDFWALVNNAGVFTCYGPDDWCTIEDYKYSYDVNTLGIVRTTHAFKPLLKRSRGRIITVTSVAGRMSSPCAGPYSAAKYAAESYMDTIRQELRPFGVTCCILEPGAFKTNLLDQRAMEKRVDNAWNRLDDEQKKEYGSEYKKNFVLKWNEILHTFGTSRTDYVVDNYYHAISARFPRLRYLCGWDALFFYGPLTHLPTEIADFLLWLITRFSFYPPPPGSLK</sequence>
<name>A0AA39ILD5_9BILA</name>
<evidence type="ECO:0008006" key="5">
    <source>
        <dbReference type="Google" id="ProtNLM"/>
    </source>
</evidence>
<reference evidence="3" key="1">
    <citation type="submission" date="2023-06" db="EMBL/GenBank/DDBJ databases">
        <title>Genomic analysis of the entomopathogenic nematode Steinernema hermaphroditum.</title>
        <authorList>
            <person name="Schwarz E.M."/>
            <person name="Heppert J.K."/>
            <person name="Baniya A."/>
            <person name="Schwartz H.T."/>
            <person name="Tan C.-H."/>
            <person name="Antoshechkin I."/>
            <person name="Sternberg P.W."/>
            <person name="Goodrich-Blair H."/>
            <person name="Dillman A.R."/>
        </authorList>
    </citation>
    <scope>NUCLEOTIDE SEQUENCE</scope>
    <source>
        <strain evidence="3">PS9179</strain>
        <tissue evidence="3">Whole animal</tissue>
    </source>
</reference>
<dbReference type="PRINTS" id="PR00080">
    <property type="entry name" value="SDRFAMILY"/>
</dbReference>
<dbReference type="InterPro" id="IPR002347">
    <property type="entry name" value="SDR_fam"/>
</dbReference>